<reference evidence="1 2" key="1">
    <citation type="submission" date="2016-11" db="EMBL/GenBank/DDBJ databases">
        <title>Rhizobium leguminosarum bv. viciae strain Vaf12 isolated from Vavilovia formosa root nodules from Russia, Dagestan.</title>
        <authorList>
            <person name="Kimeklis A."/>
        </authorList>
    </citation>
    <scope>NUCLEOTIDE SEQUENCE [LARGE SCALE GENOMIC DNA]</scope>
    <source>
        <strain evidence="1 2">Vaf-108</strain>
        <plasmid evidence="2">Plasmid unnamed1</plasmid>
    </source>
</reference>
<dbReference type="AlphaFoldDB" id="A0A1L3ZHZ9"/>
<dbReference type="GO" id="GO:0016787">
    <property type="term" value="F:hydrolase activity"/>
    <property type="evidence" value="ECO:0007669"/>
    <property type="project" value="UniProtKB-KW"/>
</dbReference>
<dbReference type="InterPro" id="IPR058111">
    <property type="entry name" value="RcgR-like"/>
</dbReference>
<dbReference type="SUPFAM" id="SSF53474">
    <property type="entry name" value="alpha/beta-Hydrolases"/>
    <property type="match status" value="1"/>
</dbReference>
<keyword evidence="1" id="KW-0378">Hydrolase</keyword>
<dbReference type="NCBIfam" id="NF047337">
    <property type="entry name" value="hydrolase_RcgR"/>
    <property type="match status" value="1"/>
</dbReference>
<name>A0A1L3ZHZ9_RHILE</name>
<evidence type="ECO:0000313" key="2">
    <source>
        <dbReference type="Proteomes" id="UP000183050"/>
    </source>
</evidence>
<dbReference type="EMBL" id="CP018229">
    <property type="protein sequence ID" value="API55221.1"/>
    <property type="molecule type" value="Genomic_DNA"/>
</dbReference>
<protein>
    <submittedName>
        <fullName evidence="1">Dienelactone hydrolase-related enzyme</fullName>
    </submittedName>
</protein>
<keyword evidence="1" id="KW-0614">Plasmid</keyword>
<dbReference type="Proteomes" id="UP000183050">
    <property type="component" value="Plasmid unnamed1"/>
</dbReference>
<evidence type="ECO:0000313" key="1">
    <source>
        <dbReference type="EMBL" id="API55221.1"/>
    </source>
</evidence>
<gene>
    <name evidence="1" type="ORF">BMW22_26965</name>
</gene>
<dbReference type="InterPro" id="IPR029058">
    <property type="entry name" value="AB_hydrolase_fold"/>
</dbReference>
<sequence length="367" mass="40996">MIQSSSCGDRANRRAIKVYHRWLDRWDERRAQRGEEAKKATDFILDAGRAFPDAEGVDSLADFCALAEQAVSDPGFYDAPDGSGQGFERHDSWLKFPSEIVTDVEENNTVWAKLTESGSRDQALVIFHHWNASARNRQIARFLSKRGITVVEIAMPYHFERSRPGALYADYMLSSNLGRTIESLRQAVWDGRKLIRWLKSEGYREISVLGMSLGSWVAGLIAAHEPAVSKASLFLTAGSLADMVWTGRATRSIRDSLEPAIALADLRRVWGPLNLENFAHKLARPDLALQVVFATRDKVVLPELTKRFIEKLHQAGAKPSVLKLNCGHYSLATPPYILFAGWSLKRFLSRAKASNSIAPSAVQKSRS</sequence>
<organism evidence="1 2">
    <name type="scientific">Rhizobium leguminosarum</name>
    <dbReference type="NCBI Taxonomy" id="384"/>
    <lineage>
        <taxon>Bacteria</taxon>
        <taxon>Pseudomonadati</taxon>
        <taxon>Pseudomonadota</taxon>
        <taxon>Alphaproteobacteria</taxon>
        <taxon>Hyphomicrobiales</taxon>
        <taxon>Rhizobiaceae</taxon>
        <taxon>Rhizobium/Agrobacterium group</taxon>
        <taxon>Rhizobium</taxon>
    </lineage>
</organism>
<accession>A0A1L3ZHZ9</accession>
<dbReference type="Gene3D" id="3.40.50.1820">
    <property type="entry name" value="alpha/beta hydrolase"/>
    <property type="match status" value="1"/>
</dbReference>
<geneLocation type="plasmid" evidence="1">
    <name>unnamed1</name>
</geneLocation>
<proteinExistence type="predicted"/>